<evidence type="ECO:0000313" key="1">
    <source>
        <dbReference type="EMBL" id="ACK65629.1"/>
    </source>
</evidence>
<accession>B7JUT5</accession>
<keyword evidence="2" id="KW-1185">Reference proteome</keyword>
<dbReference type="AlphaFoldDB" id="B7JUT5"/>
<protein>
    <submittedName>
        <fullName evidence="1">Uncharacterized protein</fullName>
    </submittedName>
</protein>
<gene>
    <name evidence="1" type="ordered locus">PCC8801_1577</name>
</gene>
<dbReference type="STRING" id="41431.PCC8801_1577"/>
<reference evidence="2" key="1">
    <citation type="journal article" date="2011" name="MBio">
        <title>Novel metabolic attributes of the genus Cyanothece, comprising a group of unicellular nitrogen-fixing Cyanobacteria.</title>
        <authorList>
            <person name="Bandyopadhyay A."/>
            <person name="Elvitigala T."/>
            <person name="Welsh E."/>
            <person name="Stockel J."/>
            <person name="Liberton M."/>
            <person name="Min H."/>
            <person name="Sherman L.A."/>
            <person name="Pakrasi H.B."/>
        </authorList>
    </citation>
    <scope>NUCLEOTIDE SEQUENCE [LARGE SCALE GENOMIC DNA]</scope>
    <source>
        <strain evidence="2">PCC 8801</strain>
    </source>
</reference>
<proteinExistence type="predicted"/>
<dbReference type="KEGG" id="cyp:PCC8801_1577"/>
<name>B7JUT5_RIPO1</name>
<dbReference type="EMBL" id="CP001287">
    <property type="protein sequence ID" value="ACK65629.1"/>
    <property type="molecule type" value="Genomic_DNA"/>
</dbReference>
<dbReference type="RefSeq" id="WP_012594902.1">
    <property type="nucleotide sequence ID" value="NC_011726.1"/>
</dbReference>
<dbReference type="HOGENOM" id="CLU_2449683_0_0_3"/>
<evidence type="ECO:0000313" key="2">
    <source>
        <dbReference type="Proteomes" id="UP000008204"/>
    </source>
</evidence>
<dbReference type="Proteomes" id="UP000008204">
    <property type="component" value="Chromosome"/>
</dbReference>
<sequence length="89" mass="10030">MEFFIVAVTTIAAIVGKKALEKTGELLGTALVQWDLRLTLLNPYSWMLLQELTNGFSKGTSQAHSFSIIHNISCQINPVKPFLRNFYRS</sequence>
<organism evidence="1 2">
    <name type="scientific">Rippkaea orientalis (strain PCC 8801 / RF-1)</name>
    <name type="common">Cyanothece sp. (strain PCC 8801)</name>
    <dbReference type="NCBI Taxonomy" id="41431"/>
    <lineage>
        <taxon>Bacteria</taxon>
        <taxon>Bacillati</taxon>
        <taxon>Cyanobacteriota</taxon>
        <taxon>Cyanophyceae</taxon>
        <taxon>Oscillatoriophycideae</taxon>
        <taxon>Chroococcales</taxon>
        <taxon>Aphanothecaceae</taxon>
        <taxon>Rippkaea</taxon>
        <taxon>Rippkaea orientalis</taxon>
    </lineage>
</organism>